<proteinExistence type="predicted"/>
<reference evidence="1" key="1">
    <citation type="submission" date="2016-10" db="EMBL/GenBank/DDBJ databases">
        <authorList>
            <person name="de Groot N.N."/>
        </authorList>
    </citation>
    <scope>NUCLEOTIDE SEQUENCE</scope>
</reference>
<protein>
    <submittedName>
        <fullName evidence="1">Uncharacterized protein</fullName>
    </submittedName>
</protein>
<evidence type="ECO:0000313" key="1">
    <source>
        <dbReference type="EMBL" id="SFV50077.1"/>
    </source>
</evidence>
<accession>A0A1W1B9E9</accession>
<sequence>MSRDELRKSYPKLFDILPEDTTELRYILVIDENFNDVDSDEFDAIDPEDFNYLVYMTELLQESIGSDLYEKLSDRYAQSGIFEDFYDAGDGLFGVMTKEGEDGIAKIFLSEIERSL</sequence>
<name>A0A1W1B9E9_9ZZZZ</name>
<gene>
    <name evidence="1" type="ORF">MNB_SV-6-414</name>
</gene>
<dbReference type="AlphaFoldDB" id="A0A1W1B9E9"/>
<organism evidence="1">
    <name type="scientific">hydrothermal vent metagenome</name>
    <dbReference type="NCBI Taxonomy" id="652676"/>
    <lineage>
        <taxon>unclassified sequences</taxon>
        <taxon>metagenomes</taxon>
        <taxon>ecological metagenomes</taxon>
    </lineage>
</organism>
<dbReference type="EMBL" id="FPHC01000006">
    <property type="protein sequence ID" value="SFV50077.1"/>
    <property type="molecule type" value="Genomic_DNA"/>
</dbReference>